<gene>
    <name evidence="5" type="ORF">Q767_13075</name>
</gene>
<dbReference type="eggNOG" id="COG3227">
    <property type="taxonomic scope" value="Bacteria"/>
</dbReference>
<dbReference type="SUPFAM" id="SSF49265">
    <property type="entry name" value="Fibronectin type III"/>
    <property type="match status" value="3"/>
</dbReference>
<dbReference type="Pfam" id="PF00041">
    <property type="entry name" value="fn3"/>
    <property type="match status" value="2"/>
</dbReference>
<dbReference type="PANTHER" id="PTHR46708:SF2">
    <property type="entry name" value="FIBRONECTIN TYPE-III DOMAIN-CONTAINING PROTEIN"/>
    <property type="match status" value="1"/>
</dbReference>
<feature type="domain" description="Fibronectin type-III" evidence="4">
    <location>
        <begin position="534"/>
        <end position="624"/>
    </location>
</feature>
<evidence type="ECO:0000256" key="3">
    <source>
        <dbReference type="SAM" id="SignalP"/>
    </source>
</evidence>
<dbReference type="EMBL" id="JRLZ01000016">
    <property type="protein sequence ID" value="KGO94494.1"/>
    <property type="molecule type" value="Genomic_DNA"/>
</dbReference>
<dbReference type="SMART" id="SM00060">
    <property type="entry name" value="FN3"/>
    <property type="match status" value="4"/>
</dbReference>
<evidence type="ECO:0000313" key="5">
    <source>
        <dbReference type="EMBL" id="KGO94494.1"/>
    </source>
</evidence>
<evidence type="ECO:0000313" key="6">
    <source>
        <dbReference type="Proteomes" id="UP000030149"/>
    </source>
</evidence>
<organism evidence="5 6">
    <name type="scientific">Flavobacterium enshiense DK69</name>
    <dbReference type="NCBI Taxonomy" id="1107311"/>
    <lineage>
        <taxon>Bacteria</taxon>
        <taxon>Pseudomonadati</taxon>
        <taxon>Bacteroidota</taxon>
        <taxon>Flavobacteriia</taxon>
        <taxon>Flavobacteriales</taxon>
        <taxon>Flavobacteriaceae</taxon>
        <taxon>Flavobacterium</taxon>
    </lineage>
</organism>
<sequence length="1600" mass="178903">MKKYLLFKVLFAFVFLGFQADVKAQFVSLDISGNYKINGTGGIWWDYQYKPTGSSTYTQSAIIQNNSASLVRLNPFVSWDFRIRFYGYTGQPGLWGSDYTVNSEYAAISKLTGYSFNFDTSPIVEGWRGYRLQNTTSNTNSNIEEATYLVNGTSGKSLFMGWRSGNGVMLVSPKITDLATDKKFSIYANSYQGSYSVVLGTIGDPYDPATFHPLKTVTLTGGGFNKINVFFNNYVGSDQYIAIKSSGNYGDVYFDDFSYEQSVNCFDNTNLTVSDVTESTAKINFTADALQNNWELELKNVTYGITETMMIGTNVDYQLQNLTGNTNYQVKVRANCGEGLYSNWTPTQSFTTSCSIIAAGYQTSFLEKNYFNPCWSRIEVGANVYQAPIGGNTSIIPRTGSKYIQMINSSVSSANKSYLITPYITDLANNKRVKFFLVAKGNSDYITSSLIIGTMSNPSDETTFVPLKTISPLEMNEINGFEVNDFWKEHIVYLDNYNNALDHHYIAIKQNNIQDGSTFHIDDFTYEVIPSCKEPVNLKMVKSTYETAILSWENNNTPSNGSWQIEYGPSGFTLGTGVTINASTTTATLTNLLPFTNYEFYVRSQCGSGFSNWSDRGVFKTKCEGVTAGYTYDFENGNFDSNCWARITPKIRDDFYSADAFIYYTQPYGSTPTTPHSGTKMISIMSSNSSPDNYENEKTILVPPRLIGLNNERKISFWAYVPSSVYNSLTNIQVGTLSDPEDYQTFVPFENITTGFQLDAWKKYEVDFSGYYGSNKFIGIRIFTYDGDNYIVYLDDFAYENHNCAKPTNLSALQSGADSVTLNWNINNNNPVHCEVEYGPLGFTPGTGTAVTVTSLPLTITNLSPNTKYQFRVRNICDSNVVNWSNLYSFKISCMVSAPFEDKFDQYPATNAYLIPNFCWTVYESTSPNQISNFSGVRQYSFNNFNSSPNSAQLICNDVSSNTPNIVANTAYFISPFLSDFDSTKRIKFWTKSLRIKSGEYVSVGVLSNPLDLSTFVSYQNIYFDNETPYGKEVNIDFTNYTGNGKYIAFKFVDSEIGISSKAVYFDDFKYLSRQNCMEPVNIEFLNLSNDSVLLKWNNTNGENVKIEYGPTGFLPGTGLVAYSTTNQSLVEGLSQNTAYDFYFKTLCGSGESIIVGPKKITTTCNIYALPWVENFSNMTAYGNNLLPDCFKMLYGNFSAKNAPQTVNGYNYDHIINGVGDSTYLHFIDNFSTKIHTPMFNLIAGTTYKFSLFARCSYQYGPGAIYASIGRGQEEHYMEANLQTVGSLTEYNYSPFNFYFTPVESGDYSYLVNFMGSSSINMIADKFQLEEGYENLITASSEVFDFQSGVSNKLILESTLQSKILNSGEPGNSANKLLIMNGSTDSSSWMAKGDVLRNNESTSGDVWKNNVNNITKVNMKVASGSVVGNLYLRFNLKQTFNNSNNESMFRVLVNGNVLETIRPTTSNQDAFVTYEYDLTPYLGNDLRISLQHIGKSSGGTIGDKAFLDNIVFSPSSLLSNEEVVWSNLKVYPNPTKNQITVSNSEILSKIEIINITGQVLFSNKPNQSEVKLDLSDYPVSVYFVRVTSDNKSAIIKIVKN</sequence>
<protein>
    <recommendedName>
        <fullName evidence="4">Fibronectin type-III domain-containing protein</fullName>
    </recommendedName>
</protein>
<evidence type="ECO:0000256" key="1">
    <source>
        <dbReference type="ARBA" id="ARBA00022729"/>
    </source>
</evidence>
<feature type="domain" description="Fibronectin type-III" evidence="4">
    <location>
        <begin position="806"/>
        <end position="896"/>
    </location>
</feature>
<dbReference type="PATRIC" id="fig|1107311.5.peg.1137"/>
<dbReference type="STRING" id="1107311.Q767_13075"/>
<dbReference type="Gene3D" id="2.60.120.260">
    <property type="entry name" value="Galactose-binding domain-like"/>
    <property type="match status" value="1"/>
</dbReference>
<feature type="chain" id="PRO_5002003693" description="Fibronectin type-III domain-containing protein" evidence="3">
    <location>
        <begin position="21"/>
        <end position="1600"/>
    </location>
</feature>
<keyword evidence="2" id="KW-0677">Repeat</keyword>
<comment type="caution">
    <text evidence="5">The sequence shown here is derived from an EMBL/GenBank/DDBJ whole genome shotgun (WGS) entry which is preliminary data.</text>
</comment>
<dbReference type="Pfam" id="PF18962">
    <property type="entry name" value="Por_Secre_tail"/>
    <property type="match status" value="1"/>
</dbReference>
<reference evidence="5 6" key="2">
    <citation type="journal article" date="2015" name="Stand. Genomic Sci.">
        <title>High quality draft genomic sequence of Flavobacterium enshiense DK69(T) and comparison among Flavobacterium genomes.</title>
        <authorList>
            <person name="Zeng Z."/>
            <person name="Chen C."/>
            <person name="Du H."/>
            <person name="Wang G."/>
            <person name="Li M."/>
        </authorList>
    </citation>
    <scope>NUCLEOTIDE SEQUENCE [LARGE SCALE GENOMIC DNA]</scope>
    <source>
        <strain evidence="5 6">DK69</strain>
    </source>
</reference>
<feature type="signal peptide" evidence="3">
    <location>
        <begin position="1"/>
        <end position="20"/>
    </location>
</feature>
<accession>A0A0A2MQ82</accession>
<dbReference type="InterPro" id="IPR003961">
    <property type="entry name" value="FN3_dom"/>
</dbReference>
<evidence type="ECO:0000259" key="4">
    <source>
        <dbReference type="PROSITE" id="PS50853"/>
    </source>
</evidence>
<feature type="domain" description="Fibronectin type-III" evidence="4">
    <location>
        <begin position="267"/>
        <end position="355"/>
    </location>
</feature>
<dbReference type="InterPro" id="IPR036116">
    <property type="entry name" value="FN3_sf"/>
</dbReference>
<dbReference type="eggNOG" id="COG3291">
    <property type="taxonomic scope" value="Bacteria"/>
</dbReference>
<proteinExistence type="predicted"/>
<dbReference type="CDD" id="cd00063">
    <property type="entry name" value="FN3"/>
    <property type="match status" value="3"/>
</dbReference>
<feature type="domain" description="Fibronectin type-III" evidence="4">
    <location>
        <begin position="1079"/>
        <end position="1167"/>
    </location>
</feature>
<keyword evidence="6" id="KW-1185">Reference proteome</keyword>
<dbReference type="PANTHER" id="PTHR46708">
    <property type="entry name" value="TENASCIN"/>
    <property type="match status" value="1"/>
</dbReference>
<dbReference type="NCBIfam" id="NF038128">
    <property type="entry name" value="choice_anch_J"/>
    <property type="match status" value="1"/>
</dbReference>
<dbReference type="InterPro" id="IPR050991">
    <property type="entry name" value="ECM_Regulatory_Proteins"/>
</dbReference>
<dbReference type="InterPro" id="IPR026444">
    <property type="entry name" value="Secre_tail"/>
</dbReference>
<evidence type="ECO:0000256" key="2">
    <source>
        <dbReference type="ARBA" id="ARBA00022737"/>
    </source>
</evidence>
<name>A0A0A2MQ82_9FLAO</name>
<dbReference type="NCBIfam" id="TIGR04183">
    <property type="entry name" value="Por_Secre_tail"/>
    <property type="match status" value="1"/>
</dbReference>
<reference evidence="6" key="1">
    <citation type="submission" date="2013-09" db="EMBL/GenBank/DDBJ databases">
        <authorList>
            <person name="Zeng Z."/>
            <person name="Chen C."/>
        </authorList>
    </citation>
    <scope>NUCLEOTIDE SEQUENCE [LARGE SCALE GENOMIC DNA]</scope>
    <source>
        <strain evidence="6">DK69</strain>
    </source>
</reference>
<dbReference type="Gene3D" id="2.60.40.10">
    <property type="entry name" value="Immunoglobulins"/>
    <property type="match status" value="4"/>
</dbReference>
<keyword evidence="1 3" id="KW-0732">Signal</keyword>
<dbReference type="InterPro" id="IPR013783">
    <property type="entry name" value="Ig-like_fold"/>
</dbReference>
<dbReference type="PROSITE" id="PS50853">
    <property type="entry name" value="FN3"/>
    <property type="match status" value="4"/>
</dbReference>
<dbReference type="Proteomes" id="UP000030149">
    <property type="component" value="Unassembled WGS sequence"/>
</dbReference>